<dbReference type="AlphaFoldDB" id="A0A0K0PDA2"/>
<evidence type="ECO:0000313" key="7">
    <source>
        <dbReference type="EMBL" id="VXD12125.1"/>
    </source>
</evidence>
<reference evidence="5 20" key="2">
    <citation type="submission" date="2019-10" db="EMBL/GenBank/DDBJ databases">
        <authorList>
            <consortium name="Genoscope - CEA"/>
            <person name="William W."/>
        </authorList>
    </citation>
    <scope>NUCLEOTIDE SEQUENCE [LARGE SCALE GENOMIC DNA]</scope>
    <source>
        <strain evidence="5">BBR_PRJEB10994</strain>
    </source>
</reference>
<dbReference type="OrthoDB" id="9815086at2"/>
<dbReference type="EMBL" id="CZCS02000238">
    <property type="protein sequence ID" value="VXD25149.1"/>
    <property type="molecule type" value="Genomic_DNA"/>
</dbReference>
<sequence length="363" mass="42164">MLNSIIEQLKLVKDFRKNRGKRHELWVVLTIIVLALLTGNVTYKQIDNFRKNEENKLIKLLETNTKKLPSYSTIRRVMLGINSIEIQLVFQSIVQEYYWQQEGVDWIAIDGKSLKNTLTNYENQKQNMLIMVSWFSQETKLVIKSESFESKQSSENAKVLSMIEKCGLLNKVFTLDALHCSKETTQAIIESKNNYLITVKGNQIKLHNRIKILAEIEKPLTVYEEKDVSHGRNISRKVSVFDSQNVNHKNYPHLQSFIQVERTGFRGDQEYNETLYYISSQKLSAKTFAEKIKAHWLIENQVHWVKDVNFNEDKSRIKGIDVAGKFSLLVTLILNIYRSLGFSSIKEGQSWLGNNWEKILAIA</sequence>
<evidence type="ECO:0000313" key="12">
    <source>
        <dbReference type="EMBL" id="VXD18742.1"/>
    </source>
</evidence>
<evidence type="ECO:0000256" key="1">
    <source>
        <dbReference type="SAM" id="Phobius"/>
    </source>
</evidence>
<evidence type="ECO:0000259" key="2">
    <source>
        <dbReference type="Pfam" id="PF01609"/>
    </source>
</evidence>
<dbReference type="GO" id="GO:0003677">
    <property type="term" value="F:DNA binding"/>
    <property type="evidence" value="ECO:0007669"/>
    <property type="project" value="InterPro"/>
</dbReference>
<dbReference type="EMBL" id="CZCS02000008">
    <property type="protein sequence ID" value="VXD12125.1"/>
    <property type="molecule type" value="Genomic_DNA"/>
</dbReference>
<dbReference type="InterPro" id="IPR051698">
    <property type="entry name" value="Transposase_11-like"/>
</dbReference>
<dbReference type="InterPro" id="IPR032806">
    <property type="entry name" value="YbfD_N"/>
</dbReference>
<dbReference type="EMBL" id="CZCS02000236">
    <property type="protein sequence ID" value="VXD25122.1"/>
    <property type="molecule type" value="Genomic_DNA"/>
</dbReference>
<dbReference type="PANTHER" id="PTHR30298">
    <property type="entry name" value="H REPEAT-ASSOCIATED PREDICTED TRANSPOSASE"/>
    <property type="match status" value="1"/>
</dbReference>
<dbReference type="EMBL" id="CZCS02000006">
    <property type="protein sequence ID" value="VXD11469.1"/>
    <property type="molecule type" value="Genomic_DNA"/>
</dbReference>
<evidence type="ECO:0000313" key="20">
    <source>
        <dbReference type="Proteomes" id="UP000182190"/>
    </source>
</evidence>
<dbReference type="PANTHER" id="PTHR30298:SF0">
    <property type="entry name" value="PROTEIN YBFL-RELATED"/>
    <property type="match status" value="1"/>
</dbReference>
<feature type="domain" description="H repeat-associated protein N-terminal" evidence="3">
    <location>
        <begin position="7"/>
        <end position="91"/>
    </location>
</feature>
<evidence type="ECO:0000259" key="3">
    <source>
        <dbReference type="Pfam" id="PF13808"/>
    </source>
</evidence>
<dbReference type="EMBL" id="KR857272">
    <property type="protein sequence ID" value="AKQ22672.1"/>
    <property type="molecule type" value="Genomic_DNA"/>
</dbReference>
<evidence type="ECO:0000313" key="9">
    <source>
        <dbReference type="EMBL" id="VXD15175.1"/>
    </source>
</evidence>
<dbReference type="Pfam" id="PF01609">
    <property type="entry name" value="DDE_Tnp_1"/>
    <property type="match status" value="1"/>
</dbReference>
<dbReference type="EMBL" id="CZCS02000185">
    <property type="protein sequence ID" value="VXD19665.1"/>
    <property type="molecule type" value="Genomic_DNA"/>
</dbReference>
<dbReference type="RefSeq" id="WP_083616174.1">
    <property type="nucleotide sequence ID" value="NZ_LR734982.1"/>
</dbReference>
<evidence type="ECO:0000313" key="6">
    <source>
        <dbReference type="EMBL" id="VXD11469.1"/>
    </source>
</evidence>
<name>A0A0K0PDA2_9CYAN</name>
<keyword evidence="1" id="KW-0472">Membrane</keyword>
<dbReference type="EMBL" id="CZCS02000200">
    <property type="protein sequence ID" value="VXD21623.1"/>
    <property type="molecule type" value="Genomic_DNA"/>
</dbReference>
<dbReference type="NCBIfam" id="NF033564">
    <property type="entry name" value="transpos_ISAs1"/>
    <property type="match status" value="1"/>
</dbReference>
<evidence type="ECO:0000313" key="15">
    <source>
        <dbReference type="EMBL" id="VXD21623.1"/>
    </source>
</evidence>
<evidence type="ECO:0000313" key="16">
    <source>
        <dbReference type="EMBL" id="VXD22403.1"/>
    </source>
</evidence>
<dbReference type="InterPro" id="IPR047647">
    <property type="entry name" value="ISAs1_transpos"/>
</dbReference>
<dbReference type="EMBL" id="CZCS02000154">
    <property type="protein sequence ID" value="VXD16482.1"/>
    <property type="molecule type" value="Genomic_DNA"/>
</dbReference>
<proteinExistence type="predicted"/>
<evidence type="ECO:0000313" key="4">
    <source>
        <dbReference type="EMBL" id="AKQ22672.1"/>
    </source>
</evidence>
<reference evidence="4" key="1">
    <citation type="submission" date="2015-05" db="EMBL/GenBank/DDBJ databases">
        <title>Metabolic and evolutionary origin of actin-binding polyketides from diverse organisms.</title>
        <authorList>
            <person name="Ueoka R."/>
            <person name="Uria A.R."/>
            <person name="Reiter S."/>
            <person name="Mori T."/>
            <person name="Karbaum P."/>
            <person name="Peters E.E."/>
            <person name="Helfrich E.J.N."/>
            <person name="Morinaka B.I."/>
            <person name="Gugger M."/>
            <person name="Takeyama H."/>
            <person name="Matsunaga S."/>
            <person name="Piel J."/>
        </authorList>
    </citation>
    <scope>NUCLEOTIDE SEQUENCE</scope>
</reference>
<dbReference type="EMBL" id="CZCS02000017">
    <property type="protein sequence ID" value="VXD15175.1"/>
    <property type="molecule type" value="Genomic_DNA"/>
</dbReference>
<dbReference type="EMBL" id="CZCS02000195">
    <property type="protein sequence ID" value="VXD21083.1"/>
    <property type="molecule type" value="Genomic_DNA"/>
</dbReference>
<dbReference type="InterPro" id="IPR002559">
    <property type="entry name" value="Transposase_11"/>
</dbReference>
<evidence type="ECO:0000313" key="14">
    <source>
        <dbReference type="EMBL" id="VXD21083.1"/>
    </source>
</evidence>
<evidence type="ECO:0000313" key="13">
    <source>
        <dbReference type="EMBL" id="VXD19665.1"/>
    </source>
</evidence>
<dbReference type="EMBL" id="CZCS02000209">
    <property type="protein sequence ID" value="VXD22832.1"/>
    <property type="molecule type" value="Genomic_DNA"/>
</dbReference>
<dbReference type="EMBL" id="CZCS02000208">
    <property type="protein sequence ID" value="VXD22403.1"/>
    <property type="molecule type" value="Genomic_DNA"/>
</dbReference>
<evidence type="ECO:0000313" key="18">
    <source>
        <dbReference type="EMBL" id="VXD25122.1"/>
    </source>
</evidence>
<keyword evidence="1" id="KW-0812">Transmembrane</keyword>
<evidence type="ECO:0000313" key="5">
    <source>
        <dbReference type="EMBL" id="VXD11463.1"/>
    </source>
</evidence>
<organism evidence="4">
    <name type="scientific">Planktothrix paucivesiculata PCC 9631</name>
    <dbReference type="NCBI Taxonomy" id="671071"/>
    <lineage>
        <taxon>Bacteria</taxon>
        <taxon>Bacillati</taxon>
        <taxon>Cyanobacteriota</taxon>
        <taxon>Cyanophyceae</taxon>
        <taxon>Oscillatoriophycideae</taxon>
        <taxon>Oscillatoriales</taxon>
        <taxon>Microcoleaceae</taxon>
        <taxon>Planktothrix</taxon>
    </lineage>
</organism>
<dbReference type="EMBL" id="CZCS02000163">
    <property type="protein sequence ID" value="VXD16947.1"/>
    <property type="molecule type" value="Genomic_DNA"/>
</dbReference>
<dbReference type="Proteomes" id="UP000182190">
    <property type="component" value="Unassembled WGS sequence"/>
</dbReference>
<accession>A0A0K0PDA2</accession>
<dbReference type="GO" id="GO:0004803">
    <property type="term" value="F:transposase activity"/>
    <property type="evidence" value="ECO:0007669"/>
    <property type="project" value="InterPro"/>
</dbReference>
<dbReference type="Pfam" id="PF13808">
    <property type="entry name" value="DDE_Tnp_1_assoc"/>
    <property type="match status" value="1"/>
</dbReference>
<evidence type="ECO:0000313" key="17">
    <source>
        <dbReference type="EMBL" id="VXD22832.1"/>
    </source>
</evidence>
<feature type="transmembrane region" description="Helical" evidence="1">
    <location>
        <begin position="25"/>
        <end position="43"/>
    </location>
</feature>
<dbReference type="GO" id="GO:0006313">
    <property type="term" value="P:DNA transposition"/>
    <property type="evidence" value="ECO:0007669"/>
    <property type="project" value="InterPro"/>
</dbReference>
<gene>
    <name evidence="5" type="ORF">PL9631_1030053</name>
    <name evidence="6" type="ORF">PL9631_1030055</name>
    <name evidence="7" type="ORF">PL9631_1050007</name>
    <name evidence="8" type="ORF">PL9631_110041</name>
    <name evidence="9" type="ORF">PL9631_1130017</name>
    <name evidence="10" type="ORF">PL9631_2370001</name>
    <name evidence="11" type="ORF">PL9631_250115</name>
    <name evidence="12" type="ORF">PL9631_410033</name>
    <name evidence="13" type="ORF">PL9631_450104</name>
    <name evidence="14" type="ORF">PL9631_540042</name>
    <name evidence="15" type="ORF">PL9631_590012</name>
    <name evidence="16" type="ORF">PL9631_660032</name>
    <name evidence="17" type="ORF">PL9631_670007</name>
    <name evidence="18" type="ORF">PL9631_910021</name>
    <name evidence="19" type="ORF">PL9631_930008</name>
</gene>
<feature type="domain" description="Transposase IS4-like" evidence="2">
    <location>
        <begin position="107"/>
        <end position="336"/>
    </location>
</feature>
<keyword evidence="20" id="KW-1185">Reference proteome</keyword>
<keyword evidence="1" id="KW-1133">Transmembrane helix</keyword>
<evidence type="ECO:0000313" key="10">
    <source>
        <dbReference type="EMBL" id="VXD16482.1"/>
    </source>
</evidence>
<evidence type="ECO:0000313" key="8">
    <source>
        <dbReference type="EMBL" id="VXD14503.1"/>
    </source>
</evidence>
<evidence type="ECO:0000313" key="11">
    <source>
        <dbReference type="EMBL" id="VXD16947.1"/>
    </source>
</evidence>
<dbReference type="EMBL" id="CZCS02000006">
    <property type="protein sequence ID" value="VXD11463.1"/>
    <property type="molecule type" value="Genomic_DNA"/>
</dbReference>
<evidence type="ECO:0000313" key="19">
    <source>
        <dbReference type="EMBL" id="VXD25149.1"/>
    </source>
</evidence>
<dbReference type="EMBL" id="CZCS02000181">
    <property type="protein sequence ID" value="VXD18742.1"/>
    <property type="molecule type" value="Genomic_DNA"/>
</dbReference>
<protein>
    <submittedName>
        <fullName evidence="4">Mobile element protein</fullName>
    </submittedName>
    <submittedName>
        <fullName evidence="5">Transposase</fullName>
    </submittedName>
</protein>
<dbReference type="EMBL" id="CZCS02000013">
    <property type="protein sequence ID" value="VXD14503.1"/>
    <property type="molecule type" value="Genomic_DNA"/>
</dbReference>